<evidence type="ECO:0000256" key="3">
    <source>
        <dbReference type="ARBA" id="ARBA00022741"/>
    </source>
</evidence>
<feature type="coiled-coil region" evidence="9">
    <location>
        <begin position="577"/>
        <end position="611"/>
    </location>
</feature>
<dbReference type="InterPro" id="IPR017871">
    <property type="entry name" value="ABC_transporter-like_CS"/>
</dbReference>
<dbReference type="InterPro" id="IPR003439">
    <property type="entry name" value="ABC_transporter-like_ATP-bd"/>
</dbReference>
<evidence type="ECO:0000256" key="9">
    <source>
        <dbReference type="HAMAP-Rule" id="MF_00848"/>
    </source>
</evidence>
<accession>A0ABT5YQR2</accession>
<dbReference type="Gene3D" id="3.40.50.300">
    <property type="entry name" value="P-loop containing nucleotide triphosphate hydrolases"/>
    <property type="match status" value="2"/>
</dbReference>
<dbReference type="InterPro" id="IPR037118">
    <property type="entry name" value="Val-tRNA_synth_C_sf"/>
</dbReference>
<feature type="binding site" evidence="9">
    <location>
        <begin position="39"/>
        <end position="46"/>
    </location>
    <ligand>
        <name>ATP</name>
        <dbReference type="ChEBI" id="CHEBI:30616"/>
        <label>1</label>
    </ligand>
</feature>
<keyword evidence="13" id="KW-1185">Reference proteome</keyword>
<gene>
    <name evidence="9" type="primary">uup</name>
    <name evidence="12" type="ORF">P2G67_14715</name>
</gene>
<dbReference type="PANTHER" id="PTHR42855:SF1">
    <property type="entry name" value="ABC TRANSPORTER DOMAIN-CONTAINING PROTEIN"/>
    <property type="match status" value="1"/>
</dbReference>
<protein>
    <recommendedName>
        <fullName evidence="9">ATP-binding protein Uup</fullName>
        <ecNumber evidence="9">3.6.1.-</ecNumber>
    </recommendedName>
</protein>
<comment type="caution">
    <text evidence="12">The sequence shown here is derived from an EMBL/GenBank/DDBJ whole genome shotgun (WGS) entry which is preliminary data.</text>
</comment>
<feature type="domain" description="ABC transporter" evidence="11">
    <location>
        <begin position="7"/>
        <end position="219"/>
    </location>
</feature>
<feature type="compositionally biased region" description="Low complexity" evidence="10">
    <location>
        <begin position="509"/>
        <end position="520"/>
    </location>
</feature>
<keyword evidence="9" id="KW-0175">Coiled coil</keyword>
<keyword evidence="4 9" id="KW-0227">DNA damage</keyword>
<reference evidence="12 13" key="1">
    <citation type="submission" date="2023-03" db="EMBL/GenBank/DDBJ databases">
        <title>Fodinicurvata sp. CAU 1616 isolated from sea sendiment.</title>
        <authorList>
            <person name="Kim W."/>
        </authorList>
    </citation>
    <scope>NUCLEOTIDE SEQUENCE [LARGE SCALE GENOMIC DNA]</scope>
    <source>
        <strain evidence="12 13">CAU 1616</strain>
    </source>
</reference>
<dbReference type="InterPro" id="IPR003593">
    <property type="entry name" value="AAA+_ATPase"/>
</dbReference>
<dbReference type="PROSITE" id="PS00211">
    <property type="entry name" value="ABC_TRANSPORTER_1"/>
    <property type="match status" value="2"/>
</dbReference>
<dbReference type="CDD" id="cd03221">
    <property type="entry name" value="ABCF_EF-3"/>
    <property type="match status" value="2"/>
</dbReference>
<dbReference type="InterPro" id="IPR043686">
    <property type="entry name" value="Uup"/>
</dbReference>
<dbReference type="Pfam" id="PF00005">
    <property type="entry name" value="ABC_tran"/>
    <property type="match status" value="2"/>
</dbReference>
<keyword evidence="6 9" id="KW-0067">ATP-binding</keyword>
<comment type="catalytic activity">
    <reaction evidence="9">
        <text>ATP + H2O = ADP + phosphate + H(+)</text>
        <dbReference type="Rhea" id="RHEA:13065"/>
        <dbReference type="ChEBI" id="CHEBI:15377"/>
        <dbReference type="ChEBI" id="CHEBI:15378"/>
        <dbReference type="ChEBI" id="CHEBI:30616"/>
        <dbReference type="ChEBI" id="CHEBI:43474"/>
        <dbReference type="ChEBI" id="CHEBI:456216"/>
    </reaction>
</comment>
<evidence type="ECO:0000313" key="12">
    <source>
        <dbReference type="EMBL" id="MDF2097229.1"/>
    </source>
</evidence>
<comment type="function">
    <text evidence="9">Probably plays a role in ribosome assembly or function. May be involved in resolution of branched DNA intermediates that result from template switching in postreplication gaps. Binds DNA and has ATPase activity.</text>
</comment>
<dbReference type="InterPro" id="IPR027417">
    <property type="entry name" value="P-loop_NTPase"/>
</dbReference>
<dbReference type="Gene3D" id="1.10.287.380">
    <property type="entry name" value="Valyl-tRNA synthetase, C-terminal domain"/>
    <property type="match status" value="1"/>
</dbReference>
<keyword evidence="7 9" id="KW-0238">DNA-binding</keyword>
<dbReference type="Pfam" id="PF16326">
    <property type="entry name" value="ABC_tran_CTD"/>
    <property type="match status" value="1"/>
</dbReference>
<evidence type="ECO:0000256" key="4">
    <source>
        <dbReference type="ARBA" id="ARBA00022763"/>
    </source>
</evidence>
<comment type="subcellular location">
    <subcellularLocation>
        <location evidence="9">Cytoplasm</location>
    </subcellularLocation>
    <text evidence="9">Associates with ribosomes.</text>
</comment>
<dbReference type="PANTHER" id="PTHR42855">
    <property type="entry name" value="ABC TRANSPORTER ATP-BINDING SUBUNIT"/>
    <property type="match status" value="1"/>
</dbReference>
<dbReference type="InterPro" id="IPR051309">
    <property type="entry name" value="ABCF_ATPase"/>
</dbReference>
<evidence type="ECO:0000259" key="11">
    <source>
        <dbReference type="PROSITE" id="PS50893"/>
    </source>
</evidence>
<name>A0ABT5YQR2_9PROT</name>
<proteinExistence type="inferred from homology"/>
<feature type="region of interest" description="Disordered" evidence="10">
    <location>
        <begin position="493"/>
        <end position="538"/>
    </location>
</feature>
<dbReference type="InterPro" id="IPR032524">
    <property type="entry name" value="ABC_tran_C"/>
</dbReference>
<dbReference type="HAMAP" id="MF_00848">
    <property type="entry name" value="Uup"/>
    <property type="match status" value="1"/>
</dbReference>
<evidence type="ECO:0000256" key="8">
    <source>
        <dbReference type="ARBA" id="ARBA00023204"/>
    </source>
</evidence>
<evidence type="ECO:0000256" key="5">
    <source>
        <dbReference type="ARBA" id="ARBA00022801"/>
    </source>
</evidence>
<dbReference type="EMBL" id="JARHUD010000010">
    <property type="protein sequence ID" value="MDF2097229.1"/>
    <property type="molecule type" value="Genomic_DNA"/>
</dbReference>
<dbReference type="RefSeq" id="WP_275824009.1">
    <property type="nucleotide sequence ID" value="NZ_JARHUD010000010.1"/>
</dbReference>
<keyword evidence="2 9" id="KW-0677">Repeat</keyword>
<feature type="domain" description="ABC transporter" evidence="11">
    <location>
        <begin position="287"/>
        <end position="512"/>
    </location>
</feature>
<keyword evidence="5 9" id="KW-0378">Hydrolase</keyword>
<sequence>MNAAPLIALQQVSLGFGGKPLFQGLDLLLFRGERACLVGRNGSGKSTLLQVLAGLVEPDAGERVVQAGVRLSYLPQEPTLPPEQTVAEYIAEGLPPGAESESYRVDALVDRFDLDPAAALGTLSGGEARRAALARALVGEPEVLLLDEPTNHLDLPTIQWLEDELTRFRGALLTISHDRAFLTRVGNRVFWLDRGQVHRLDAGFERFDDWAEEIRHAEAQELYRLGKQIEREEHWLHRGVTARRKRNQGRLARLQTLRKERGEMLRNRQGQASMAAAEAATSGKLVIEAEGVSKAFTAPDGSRLPIVENFSTRIRRGDRVGIVGRNGAGKTTLINLLLGRLEPDEGQVTLGTNLEIEVVDQKRSVLDPEATPWSVLCPAGGDNVMVGGKPKHVVGYLREFLFEEIQAQQPVKALSGGERNRLLLARAFAQPSNLMVLDEPTNDLDMDTLDLLAEVLDDYQGTLILVSHDRDFLDRLCTSVILLDGRGGAREYPGGFSDAVRQAGGLPDARTSSTPTSSRSRPARRPAAPRPSGKLSYKEQRELDGLPGEMDKLSAQVAAQEAKLADPGLYARDPAGFETASARLADLQARLAQAEERWLELEEKRERLAGEGGA</sequence>
<dbReference type="Proteomes" id="UP001215503">
    <property type="component" value="Unassembled WGS sequence"/>
</dbReference>
<dbReference type="SMART" id="SM00382">
    <property type="entry name" value="AAA"/>
    <property type="match status" value="2"/>
</dbReference>
<evidence type="ECO:0000256" key="2">
    <source>
        <dbReference type="ARBA" id="ARBA00022737"/>
    </source>
</evidence>
<evidence type="ECO:0000256" key="7">
    <source>
        <dbReference type="ARBA" id="ARBA00023125"/>
    </source>
</evidence>
<dbReference type="GO" id="GO:0005524">
    <property type="term" value="F:ATP binding"/>
    <property type="evidence" value="ECO:0007669"/>
    <property type="project" value="UniProtKB-KW"/>
</dbReference>
<keyword evidence="8 9" id="KW-0234">DNA repair</keyword>
<evidence type="ECO:0000256" key="6">
    <source>
        <dbReference type="ARBA" id="ARBA00022840"/>
    </source>
</evidence>
<comment type="similarity">
    <text evidence="9">Belongs to the ABC transporter superfamily. ABCF family. Uup subfamily.</text>
</comment>
<dbReference type="SUPFAM" id="SSF52540">
    <property type="entry name" value="P-loop containing nucleoside triphosphate hydrolases"/>
    <property type="match status" value="2"/>
</dbReference>
<evidence type="ECO:0000313" key="13">
    <source>
        <dbReference type="Proteomes" id="UP001215503"/>
    </source>
</evidence>
<dbReference type="EC" id="3.6.1.-" evidence="9"/>
<evidence type="ECO:0000256" key="1">
    <source>
        <dbReference type="ARBA" id="ARBA00022490"/>
    </source>
</evidence>
<evidence type="ECO:0000256" key="10">
    <source>
        <dbReference type="SAM" id="MobiDB-lite"/>
    </source>
</evidence>
<organism evidence="12 13">
    <name type="scientific">Aquibaculum arenosum</name>
    <dbReference type="NCBI Taxonomy" id="3032591"/>
    <lineage>
        <taxon>Bacteria</taxon>
        <taxon>Pseudomonadati</taxon>
        <taxon>Pseudomonadota</taxon>
        <taxon>Alphaproteobacteria</taxon>
        <taxon>Rhodospirillales</taxon>
        <taxon>Rhodovibrionaceae</taxon>
        <taxon>Aquibaculum</taxon>
    </lineage>
</organism>
<keyword evidence="1 9" id="KW-0963">Cytoplasm</keyword>
<keyword evidence="3 9" id="KW-0547">Nucleotide-binding</keyword>
<dbReference type="PROSITE" id="PS50893">
    <property type="entry name" value="ABC_TRANSPORTER_2"/>
    <property type="match status" value="2"/>
</dbReference>
<feature type="binding site" evidence="9">
    <location>
        <begin position="324"/>
        <end position="331"/>
    </location>
    <ligand>
        <name>ATP</name>
        <dbReference type="ChEBI" id="CHEBI:30616"/>
        <label>2</label>
    </ligand>
</feature>